<sequence>MDASAAQTLASQPESPCKKRIRANTDQAEDAKRPCLQGQPDADPLCTSWRQVLSEDGIAQINAWARHALEIGEDFREFSEFMVQGNDAVHQRASTINYKLVEVKQIFEKFVHDLQNNSRAISSLMDRALSDLAAQDRWWQSVNIFSPKFNGGLMYAIREEQSVDSKWFFELLDQQLESVFDLNSTESWMATIGLYIIVKPDILQHPVAKDNLSNLSIEWHEKIDEYLKEMLKSDMERYTDAVKACQHVRECMSRHACKATAKSKCVYNTLLPTLEILQKRAYHETRHKVFQTIGTLLPAELTERVFGYALVAEDIPQDTRIFINARHKDTGKQRTKARLICEHSVRERCNDPDVWNWTLLEHYGYKWVWGPEWEEHDVGLWNEEEYWQDRGTWSIRNYDQHRLQEAHLPICRMRRGSDVLMRTVRNKQVNPFTFRDPLTYLGKN</sequence>
<reference evidence="2" key="1">
    <citation type="journal article" date="2020" name="Stud. Mycol.">
        <title>101 Dothideomycetes genomes: a test case for predicting lifestyles and emergence of pathogens.</title>
        <authorList>
            <person name="Haridas S."/>
            <person name="Albert R."/>
            <person name="Binder M."/>
            <person name="Bloem J."/>
            <person name="Labutti K."/>
            <person name="Salamov A."/>
            <person name="Andreopoulos B."/>
            <person name="Baker S."/>
            <person name="Barry K."/>
            <person name="Bills G."/>
            <person name="Bluhm B."/>
            <person name="Cannon C."/>
            <person name="Castanera R."/>
            <person name="Culley D."/>
            <person name="Daum C."/>
            <person name="Ezra D."/>
            <person name="Gonzalez J."/>
            <person name="Henrissat B."/>
            <person name="Kuo A."/>
            <person name="Liang C."/>
            <person name="Lipzen A."/>
            <person name="Lutzoni F."/>
            <person name="Magnuson J."/>
            <person name="Mondo S."/>
            <person name="Nolan M."/>
            <person name="Ohm R."/>
            <person name="Pangilinan J."/>
            <person name="Park H.-J."/>
            <person name="Ramirez L."/>
            <person name="Alfaro M."/>
            <person name="Sun H."/>
            <person name="Tritt A."/>
            <person name="Yoshinaga Y."/>
            <person name="Zwiers L.-H."/>
            <person name="Turgeon B."/>
            <person name="Goodwin S."/>
            <person name="Spatafora J."/>
            <person name="Crous P."/>
            <person name="Grigoriev I."/>
        </authorList>
    </citation>
    <scope>NUCLEOTIDE SEQUENCE</scope>
    <source>
        <strain evidence="2">CBS 110217</strain>
    </source>
</reference>
<keyword evidence="3" id="KW-1185">Reference proteome</keyword>
<dbReference type="AlphaFoldDB" id="A0A9P4HKF6"/>
<evidence type="ECO:0000256" key="1">
    <source>
        <dbReference type="SAM" id="MobiDB-lite"/>
    </source>
</evidence>
<gene>
    <name evidence="2" type="ORF">EK21DRAFT_106308</name>
</gene>
<protein>
    <submittedName>
        <fullName evidence="2">Uncharacterized protein</fullName>
    </submittedName>
</protein>
<comment type="caution">
    <text evidence="2">The sequence shown here is derived from an EMBL/GenBank/DDBJ whole genome shotgun (WGS) entry which is preliminary data.</text>
</comment>
<organism evidence="2 3">
    <name type="scientific">Setomelanomma holmii</name>
    <dbReference type="NCBI Taxonomy" id="210430"/>
    <lineage>
        <taxon>Eukaryota</taxon>
        <taxon>Fungi</taxon>
        <taxon>Dikarya</taxon>
        <taxon>Ascomycota</taxon>
        <taxon>Pezizomycotina</taxon>
        <taxon>Dothideomycetes</taxon>
        <taxon>Pleosporomycetidae</taxon>
        <taxon>Pleosporales</taxon>
        <taxon>Pleosporineae</taxon>
        <taxon>Phaeosphaeriaceae</taxon>
        <taxon>Setomelanomma</taxon>
    </lineage>
</organism>
<dbReference type="EMBL" id="ML978155">
    <property type="protein sequence ID" value="KAF2036203.1"/>
    <property type="molecule type" value="Genomic_DNA"/>
</dbReference>
<dbReference type="Proteomes" id="UP000799777">
    <property type="component" value="Unassembled WGS sequence"/>
</dbReference>
<dbReference type="OrthoDB" id="3799439at2759"/>
<name>A0A9P4HKF6_9PLEO</name>
<evidence type="ECO:0000313" key="2">
    <source>
        <dbReference type="EMBL" id="KAF2036203.1"/>
    </source>
</evidence>
<proteinExistence type="predicted"/>
<evidence type="ECO:0000313" key="3">
    <source>
        <dbReference type="Proteomes" id="UP000799777"/>
    </source>
</evidence>
<feature type="compositionally biased region" description="Polar residues" evidence="1">
    <location>
        <begin position="1"/>
        <end position="14"/>
    </location>
</feature>
<accession>A0A9P4HKF6</accession>
<feature type="region of interest" description="Disordered" evidence="1">
    <location>
        <begin position="1"/>
        <end position="40"/>
    </location>
</feature>